<dbReference type="AlphaFoldDB" id="A0A2P2PDN9"/>
<name>A0A2P2PDN9_RHIMU</name>
<accession>A0A2P2PDN9</accession>
<proteinExistence type="predicted"/>
<organism evidence="1">
    <name type="scientific">Rhizophora mucronata</name>
    <name type="common">Asiatic mangrove</name>
    <dbReference type="NCBI Taxonomy" id="61149"/>
    <lineage>
        <taxon>Eukaryota</taxon>
        <taxon>Viridiplantae</taxon>
        <taxon>Streptophyta</taxon>
        <taxon>Embryophyta</taxon>
        <taxon>Tracheophyta</taxon>
        <taxon>Spermatophyta</taxon>
        <taxon>Magnoliopsida</taxon>
        <taxon>eudicotyledons</taxon>
        <taxon>Gunneridae</taxon>
        <taxon>Pentapetalae</taxon>
        <taxon>rosids</taxon>
        <taxon>fabids</taxon>
        <taxon>Malpighiales</taxon>
        <taxon>Rhizophoraceae</taxon>
        <taxon>Rhizophora</taxon>
    </lineage>
</organism>
<reference evidence="1" key="1">
    <citation type="submission" date="2018-02" db="EMBL/GenBank/DDBJ databases">
        <title>Rhizophora mucronata_Transcriptome.</title>
        <authorList>
            <person name="Meera S.P."/>
            <person name="Sreeshan A."/>
            <person name="Augustine A."/>
        </authorList>
    </citation>
    <scope>NUCLEOTIDE SEQUENCE</scope>
    <source>
        <tissue evidence="1">Leaf</tissue>
    </source>
</reference>
<evidence type="ECO:0000313" key="1">
    <source>
        <dbReference type="EMBL" id="MBX52835.1"/>
    </source>
</evidence>
<dbReference type="EMBL" id="GGEC01072351">
    <property type="protein sequence ID" value="MBX52835.1"/>
    <property type="molecule type" value="Transcribed_RNA"/>
</dbReference>
<sequence length="30" mass="3554">MVPDSLTLRCYYLKLLTIRQTNKCLLPELD</sequence>
<protein>
    <submittedName>
        <fullName evidence="1">Uncharacterized protein</fullName>
    </submittedName>
</protein>